<keyword evidence="1" id="KW-0479">Metal-binding</keyword>
<protein>
    <recommendedName>
        <fullName evidence="8">GATA-type domain-containing protein</fullName>
    </recommendedName>
</protein>
<organism evidence="9 10">
    <name type="scientific">Bionectria ochroleuca</name>
    <name type="common">Gliocladium roseum</name>
    <dbReference type="NCBI Taxonomy" id="29856"/>
    <lineage>
        <taxon>Eukaryota</taxon>
        <taxon>Fungi</taxon>
        <taxon>Dikarya</taxon>
        <taxon>Ascomycota</taxon>
        <taxon>Pezizomycotina</taxon>
        <taxon>Sordariomycetes</taxon>
        <taxon>Hypocreomycetidae</taxon>
        <taxon>Hypocreales</taxon>
        <taxon>Bionectriaceae</taxon>
        <taxon>Clonostachys</taxon>
    </lineage>
</organism>
<dbReference type="SMART" id="SM00401">
    <property type="entry name" value="ZnF_GATA"/>
    <property type="match status" value="1"/>
</dbReference>
<evidence type="ECO:0000256" key="6">
    <source>
        <dbReference type="PROSITE-ProRule" id="PRU00094"/>
    </source>
</evidence>
<dbReference type="CDD" id="cd00202">
    <property type="entry name" value="ZnF_GATA"/>
    <property type="match status" value="1"/>
</dbReference>
<evidence type="ECO:0000259" key="8">
    <source>
        <dbReference type="PROSITE" id="PS50114"/>
    </source>
</evidence>
<dbReference type="EMBL" id="CABFNS010000711">
    <property type="protein sequence ID" value="VUC23746.1"/>
    <property type="molecule type" value="Genomic_DNA"/>
</dbReference>
<evidence type="ECO:0000256" key="4">
    <source>
        <dbReference type="ARBA" id="ARBA00023015"/>
    </source>
</evidence>
<dbReference type="InterPro" id="IPR013088">
    <property type="entry name" value="Znf_NHR/GATA"/>
</dbReference>
<accession>A0ABY6U005</accession>
<reference evidence="9 10" key="1">
    <citation type="submission" date="2019-06" db="EMBL/GenBank/DDBJ databases">
        <authorList>
            <person name="Broberg M."/>
        </authorList>
    </citation>
    <scope>NUCLEOTIDE SEQUENCE [LARGE SCALE GENOMIC DNA]</scope>
</reference>
<evidence type="ECO:0000256" key="2">
    <source>
        <dbReference type="ARBA" id="ARBA00022771"/>
    </source>
</evidence>
<dbReference type="PROSITE" id="PS50114">
    <property type="entry name" value="GATA_ZN_FINGER_2"/>
    <property type="match status" value="1"/>
</dbReference>
<keyword evidence="10" id="KW-1185">Reference proteome</keyword>
<keyword evidence="2 6" id="KW-0863">Zinc-finger</keyword>
<feature type="compositionally biased region" description="Low complexity" evidence="7">
    <location>
        <begin position="159"/>
        <end position="169"/>
    </location>
</feature>
<name>A0ABY6U005_BIOOC</name>
<feature type="compositionally biased region" description="Low complexity" evidence="7">
    <location>
        <begin position="11"/>
        <end position="23"/>
    </location>
</feature>
<dbReference type="Proteomes" id="UP000766486">
    <property type="component" value="Unassembled WGS sequence"/>
</dbReference>
<evidence type="ECO:0000256" key="5">
    <source>
        <dbReference type="ARBA" id="ARBA00023163"/>
    </source>
</evidence>
<keyword evidence="5" id="KW-0804">Transcription</keyword>
<dbReference type="PANTHER" id="PTHR47172">
    <property type="entry name" value="OS01G0976800 PROTEIN"/>
    <property type="match status" value="1"/>
</dbReference>
<comment type="caution">
    <text evidence="9">The sequence shown here is derived from an EMBL/GenBank/DDBJ whole genome shotgun (WGS) entry which is preliminary data.</text>
</comment>
<feature type="region of interest" description="Disordered" evidence="7">
    <location>
        <begin position="151"/>
        <end position="199"/>
    </location>
</feature>
<feature type="region of interest" description="Disordered" evidence="7">
    <location>
        <begin position="1"/>
        <end position="33"/>
    </location>
</feature>
<sequence length="261" mass="29392">METLVVPHFESSLPSAPPSLSIPVGDKTPETTRENARHSLNQKAYNELFGLIRKGAKDLLQCTSGRGAVGSIAGRDAFTPLTPEQILALLDESELDAMTEISNNIGHNLARIMFMADGRGDRAEHRSRSRLRRRLQYAGSSKHNKLTVFSTTSHRSHYPSSAAPSLPLNQSPPPNPDEEDNTDEEDKMDEEDQMDEDAEEPLQLQLQLICHECRSETTPRWRKGPDGPGTLCNVCGLLYAKRMRRLVYSERSFRRRGRRIR</sequence>
<evidence type="ECO:0000256" key="7">
    <source>
        <dbReference type="SAM" id="MobiDB-lite"/>
    </source>
</evidence>
<proteinExistence type="predicted"/>
<evidence type="ECO:0000256" key="3">
    <source>
        <dbReference type="ARBA" id="ARBA00022833"/>
    </source>
</evidence>
<dbReference type="PANTHER" id="PTHR47172:SF24">
    <property type="entry name" value="GATA ZINC FINGER DOMAIN-CONTAINING PROTEIN 14-RELATED"/>
    <property type="match status" value="1"/>
</dbReference>
<dbReference type="InterPro" id="IPR000679">
    <property type="entry name" value="Znf_GATA"/>
</dbReference>
<feature type="domain" description="GATA-type" evidence="8">
    <location>
        <begin position="210"/>
        <end position="239"/>
    </location>
</feature>
<evidence type="ECO:0000313" key="9">
    <source>
        <dbReference type="EMBL" id="VUC23746.1"/>
    </source>
</evidence>
<dbReference type="SUPFAM" id="SSF57716">
    <property type="entry name" value="Glucocorticoid receptor-like (DNA-binding domain)"/>
    <property type="match status" value="1"/>
</dbReference>
<keyword evidence="3" id="KW-0862">Zinc</keyword>
<dbReference type="Gene3D" id="3.30.50.10">
    <property type="entry name" value="Erythroid Transcription Factor GATA-1, subunit A"/>
    <property type="match status" value="1"/>
</dbReference>
<dbReference type="Pfam" id="PF00320">
    <property type="entry name" value="GATA"/>
    <property type="match status" value="1"/>
</dbReference>
<gene>
    <name evidence="9" type="ORF">CLO192961_LOCUS125319</name>
</gene>
<feature type="compositionally biased region" description="Acidic residues" evidence="7">
    <location>
        <begin position="176"/>
        <end position="199"/>
    </location>
</feature>
<keyword evidence="4" id="KW-0805">Transcription regulation</keyword>
<evidence type="ECO:0000313" key="10">
    <source>
        <dbReference type="Proteomes" id="UP000766486"/>
    </source>
</evidence>
<evidence type="ECO:0000256" key="1">
    <source>
        <dbReference type="ARBA" id="ARBA00022723"/>
    </source>
</evidence>